<feature type="region of interest" description="Disordered" evidence="3">
    <location>
        <begin position="638"/>
        <end position="696"/>
    </location>
</feature>
<feature type="compositionally biased region" description="Basic and acidic residues" evidence="3">
    <location>
        <begin position="1193"/>
        <end position="1212"/>
    </location>
</feature>
<feature type="region of interest" description="Disordered" evidence="3">
    <location>
        <begin position="740"/>
        <end position="862"/>
    </location>
</feature>
<keyword evidence="6" id="KW-1185">Reference proteome</keyword>
<feature type="compositionally biased region" description="Low complexity" evidence="3">
    <location>
        <begin position="93"/>
        <end position="106"/>
    </location>
</feature>
<evidence type="ECO:0000259" key="4">
    <source>
        <dbReference type="PROSITE" id="PS50961"/>
    </source>
</evidence>
<dbReference type="Proteomes" id="UP000224006">
    <property type="component" value="Chromosome IX"/>
</dbReference>
<dbReference type="InterPro" id="IPR036388">
    <property type="entry name" value="WH-like_DNA-bd_sf"/>
</dbReference>
<evidence type="ECO:0000313" key="5">
    <source>
        <dbReference type="EMBL" id="PFH32894.1"/>
    </source>
</evidence>
<feature type="compositionally biased region" description="Low complexity" evidence="3">
    <location>
        <begin position="145"/>
        <end position="158"/>
    </location>
</feature>
<feature type="region of interest" description="Disordered" evidence="3">
    <location>
        <begin position="355"/>
        <end position="406"/>
    </location>
</feature>
<dbReference type="GO" id="GO:0003723">
    <property type="term" value="F:RNA binding"/>
    <property type="evidence" value="ECO:0007669"/>
    <property type="project" value="UniProtKB-UniRule"/>
</dbReference>
<evidence type="ECO:0000313" key="6">
    <source>
        <dbReference type="Proteomes" id="UP000224006"/>
    </source>
</evidence>
<dbReference type="RefSeq" id="XP_029216903.1">
    <property type="nucleotide sequence ID" value="XM_029360236.1"/>
</dbReference>
<gene>
    <name evidence="5" type="ORF">BESB_015070</name>
</gene>
<dbReference type="InterPro" id="IPR036390">
    <property type="entry name" value="WH_DNA-bd_sf"/>
</dbReference>
<feature type="compositionally biased region" description="Basic and acidic residues" evidence="3">
    <location>
        <begin position="453"/>
        <end position="474"/>
    </location>
</feature>
<feature type="compositionally biased region" description="Polar residues" evidence="3">
    <location>
        <begin position="183"/>
        <end position="203"/>
    </location>
</feature>
<dbReference type="Gene3D" id="1.10.10.10">
    <property type="entry name" value="Winged helix-like DNA-binding domain superfamily/Winged helix DNA-binding domain"/>
    <property type="match status" value="1"/>
</dbReference>
<dbReference type="AlphaFoldDB" id="A0A2A9M6T2"/>
<feature type="region of interest" description="Disordered" evidence="3">
    <location>
        <begin position="453"/>
        <end position="482"/>
    </location>
</feature>
<feature type="compositionally biased region" description="Basic and acidic residues" evidence="3">
    <location>
        <begin position="109"/>
        <end position="119"/>
    </location>
</feature>
<feature type="compositionally biased region" description="Gly residues" evidence="3">
    <location>
        <begin position="956"/>
        <end position="979"/>
    </location>
</feature>
<feature type="region of interest" description="Disordered" evidence="3">
    <location>
        <begin position="1"/>
        <end position="220"/>
    </location>
</feature>
<feature type="compositionally biased region" description="Basic and acidic residues" evidence="3">
    <location>
        <begin position="1241"/>
        <end position="1251"/>
    </location>
</feature>
<evidence type="ECO:0000256" key="3">
    <source>
        <dbReference type="SAM" id="MobiDB-lite"/>
    </source>
</evidence>
<feature type="compositionally biased region" description="Polar residues" evidence="3">
    <location>
        <begin position="774"/>
        <end position="786"/>
    </location>
</feature>
<dbReference type="InterPro" id="IPR006630">
    <property type="entry name" value="La_HTH"/>
</dbReference>
<feature type="compositionally biased region" description="Low complexity" evidence="3">
    <location>
        <begin position="743"/>
        <end position="764"/>
    </location>
</feature>
<dbReference type="EMBL" id="NWUJ01000010">
    <property type="protein sequence ID" value="PFH32894.1"/>
    <property type="molecule type" value="Genomic_DNA"/>
</dbReference>
<feature type="compositionally biased region" description="Polar residues" evidence="3">
    <location>
        <begin position="847"/>
        <end position="859"/>
    </location>
</feature>
<evidence type="ECO:0000256" key="1">
    <source>
        <dbReference type="ARBA" id="ARBA00022884"/>
    </source>
</evidence>
<sequence>MPFEQDAALTQSAGEGVSCPKNGVKPTERVEGKRGSNTGGAGVSSPKAGDMSGAEGDAQRVAGSSPEGAAAEATERQEKADVRTTSPTAGTPAPKQQGSGKAAAQQRSKQRDESEDHASPKQSAAATPEKCEDPAKTSEGSQDTAAQGGSSPAAAAIGEKAKKKKRGHGGRAAALTVEAGGDSPSSLSGSNAPGSGGKNASPNPASPGQAAHAARSGGTRGAGNAVGGAYFGKVRGGAHPASAGALNVPPPPPLPLAYDVNMHAVPQMAYQPMPPPSPVAVTPPEASKLTPALEALFSQENLLRDRFLATNITPGDLLLDLSVLLAHPTVAAWNFSADDLEAALRRSQLLSLTERSVEVSKAEESAAKAEEDAEKAKEKEDGVEKKDEAKETKGEDGAAAPAEEKAETKRTVKFISLANLLAETRNTLALRDMPESLSEDTLRSLVEGAPIFVKEEEDKKEHEMKDSEEGKDSGGKQTTSGPIRSIRREVNNTWFVTVQDENTAQELALWLRTQQIEGRPIRVGIKATHSLQRIVSSSQQYPSAQAGGVASAGFAYRGSYGDRAGAAHYMHPLAAYPAPTRDPAGAAGPHARYLPPFAAPFAAAATPYPVSLAASYGRPHALPAAAGSYAPAGGSRSPAVRPAFVAPGQQGGRGERAGSGKAGGKAAASSSSSGGGGGGAAAAAGPRTAGGRSPARPANFAGGAAAYRGPAQYLPPAAWIPYDLSWGSYAAPVPPPSWQATVAPGSSPAAAAASQSPAAGASSSTKQGAGEASPSGNTASSVTGETAPSSRPSPASPPSPSAKGEVDAGNAGESEQKGDGAASSAPAAGRESGAAASKESQASASSDTRASTPAGQGPTSGFGVLQSAGAPLAAGVPTAWAPAAPYYYDPALYSSLNGGFIPTYPTAYGCWAAPGGPVTTTTTLPPSAGSDGLNGAVASAGQADAVFAQSGVAAGKGSGAAAGRGSRGGGGVSGGGGPGTPSAAAGGKQAAARWCAQQQPQKSPPSPTNSGGWKVVGSSRRKKGGAKDGEWTASGAAASEQTSVNGRGAASAATPAGAAAAAGSSRKARGILSVLQSSPPLSGEPFLEGGDFPSLSVAMNARPAKPCGYKKAFRNFTASEVVDICNTYEAAHPNGVDVPHDIRDLRDSGCALALETPRQGAACWAAFAARQRQKDLPSPALRPIASEGAEGSVKGEEAHASADGKLAREHSAKSPSSEKAPEPAAAEKNGVDNASGALSQGKEKKEADAGHSPKNVSTSADSALRVDAVA</sequence>
<organism evidence="5 6">
    <name type="scientific">Besnoitia besnoiti</name>
    <name type="common">Apicomplexan protozoan</name>
    <dbReference type="NCBI Taxonomy" id="94643"/>
    <lineage>
        <taxon>Eukaryota</taxon>
        <taxon>Sar</taxon>
        <taxon>Alveolata</taxon>
        <taxon>Apicomplexa</taxon>
        <taxon>Conoidasida</taxon>
        <taxon>Coccidia</taxon>
        <taxon>Eucoccidiorida</taxon>
        <taxon>Eimeriorina</taxon>
        <taxon>Sarcocystidae</taxon>
        <taxon>Besnoitia</taxon>
    </lineage>
</organism>
<feature type="compositionally biased region" description="Basic and acidic residues" evidence="3">
    <location>
        <begin position="73"/>
        <end position="82"/>
    </location>
</feature>
<evidence type="ECO:0000256" key="2">
    <source>
        <dbReference type="PROSITE-ProRule" id="PRU00332"/>
    </source>
</evidence>
<name>A0A2A9M6T2_BESBE</name>
<keyword evidence="1 2" id="KW-0694">RNA-binding</keyword>
<comment type="caution">
    <text evidence="5">The sequence shown here is derived from an EMBL/GenBank/DDBJ whole genome shotgun (WGS) entry which is preliminary data.</text>
</comment>
<dbReference type="PROSITE" id="PS50961">
    <property type="entry name" value="HTH_LA"/>
    <property type="match status" value="1"/>
</dbReference>
<dbReference type="OrthoDB" id="332459at2759"/>
<dbReference type="SUPFAM" id="SSF46785">
    <property type="entry name" value="Winged helix' DNA-binding domain"/>
    <property type="match status" value="1"/>
</dbReference>
<protein>
    <recommendedName>
        <fullName evidence="4">HTH La-type RNA-binding domain-containing protein</fullName>
    </recommendedName>
</protein>
<dbReference type="VEuPathDB" id="ToxoDB:BESB_015070"/>
<proteinExistence type="predicted"/>
<dbReference type="GeneID" id="40306568"/>
<feature type="compositionally biased region" description="Low complexity" evidence="3">
    <location>
        <begin position="1213"/>
        <end position="1228"/>
    </location>
</feature>
<feature type="compositionally biased region" description="Low complexity" evidence="3">
    <location>
        <begin position="62"/>
        <end position="72"/>
    </location>
</feature>
<feature type="compositionally biased region" description="Low complexity" evidence="3">
    <location>
        <begin position="681"/>
        <end position="696"/>
    </location>
</feature>
<reference evidence="5 6" key="1">
    <citation type="submission" date="2017-09" db="EMBL/GenBank/DDBJ databases">
        <title>Genome sequencing of Besnoitia besnoiti strain Bb-Ger1.</title>
        <authorList>
            <person name="Schares G."/>
            <person name="Venepally P."/>
            <person name="Lorenzi H.A."/>
        </authorList>
    </citation>
    <scope>NUCLEOTIDE SEQUENCE [LARGE SCALE GENOMIC DNA]</scope>
    <source>
        <strain evidence="5 6">Bb-Ger1</strain>
    </source>
</reference>
<dbReference type="KEGG" id="bbes:BESB_015070"/>
<feature type="compositionally biased region" description="Low complexity" evidence="3">
    <location>
        <begin position="980"/>
        <end position="1001"/>
    </location>
</feature>
<accession>A0A2A9M6T2</accession>
<feature type="compositionally biased region" description="Low complexity" evidence="3">
    <location>
        <begin position="819"/>
        <end position="846"/>
    </location>
</feature>
<feature type="domain" description="HTH La-type RNA-binding" evidence="4">
    <location>
        <begin position="279"/>
        <end position="369"/>
    </location>
</feature>
<feature type="region of interest" description="Disordered" evidence="3">
    <location>
        <begin position="956"/>
        <end position="1050"/>
    </location>
</feature>
<feature type="region of interest" description="Disordered" evidence="3">
    <location>
        <begin position="1175"/>
        <end position="1270"/>
    </location>
</feature>